<dbReference type="PROSITE" id="PS00060">
    <property type="entry name" value="ADH_IRON_2"/>
    <property type="match status" value="1"/>
</dbReference>
<accession>A0A0R2JER8</accession>
<dbReference type="Gene3D" id="3.40.50.1970">
    <property type="match status" value="1"/>
</dbReference>
<dbReference type="GO" id="GO:1990002">
    <property type="term" value="F:methylglyoxal reductase (NADPH) (acetol producing) activity"/>
    <property type="evidence" value="ECO:0007669"/>
    <property type="project" value="TreeGrafter"/>
</dbReference>
<dbReference type="GO" id="GO:1990362">
    <property type="term" value="F:butanol dehydrogenase (NAD+) activity"/>
    <property type="evidence" value="ECO:0007669"/>
    <property type="project" value="InterPro"/>
</dbReference>
<feature type="domain" description="Alcohol dehydrogenase iron-type/glycerol dehydrogenase GldA" evidence="2">
    <location>
        <begin position="13"/>
        <end position="179"/>
    </location>
</feature>
<dbReference type="InterPro" id="IPR044731">
    <property type="entry name" value="BDH-like"/>
</dbReference>
<dbReference type="AlphaFoldDB" id="A0A0R2JER8"/>
<comment type="caution">
    <text evidence="4">The sequence shown here is derived from an EMBL/GenBank/DDBJ whole genome shotgun (WGS) entry which is preliminary data.</text>
</comment>
<dbReference type="InterPro" id="IPR056798">
    <property type="entry name" value="ADH_Fe_C"/>
</dbReference>
<keyword evidence="5" id="KW-1185">Reference proteome</keyword>
<name>A0A0R2JER8_9LACO</name>
<dbReference type="Pfam" id="PF25137">
    <property type="entry name" value="ADH_Fe_C"/>
    <property type="match status" value="1"/>
</dbReference>
<dbReference type="CDD" id="cd08187">
    <property type="entry name" value="BDH"/>
    <property type="match status" value="1"/>
</dbReference>
<dbReference type="PANTHER" id="PTHR43633:SF1">
    <property type="entry name" value="ALCOHOL DEHYDROGENASE YQHD"/>
    <property type="match status" value="1"/>
</dbReference>
<sequence>MKMHDFTIFNDTKLKFGTDYIDAELSEDLAQYGHKVLLTYGSGSIKASGLYARVMDLLKNFEVYELNGIAPNPKIDSVRAGQKLVQEHDIDVILAVGGGSVIDASKVIASAKFYQGDPWDLVLNPSLRQDIKQMPYLDILTLSATGTEMNKGSVISNPETHQKLGTFGPQTPRVSYLDPTLTYSVSKWQTAAGSIDIFSHLTEQYFDRASTDVFDGMIEGVMRTVIANAPLALANPDNYIARGNLMISATMALNSLVGSGNENGWTVHPVEHELSAYYDITHGVGLGILTPRWMEYILDDSSLSKFVQFAKNVWHLNGDDDWKLAHAAIQATYDWVKSLEVPTTLPGVGIEDEINFQAMAKSAVEVGRLANGYKPMQAQDVVALYQASMTNDHFED</sequence>
<protein>
    <submittedName>
        <fullName evidence="4">Putative NADH-dependent butanol dehydrogenase</fullName>
    </submittedName>
</protein>
<dbReference type="EMBL" id="JQBP01000001">
    <property type="protein sequence ID" value="KRN75819.1"/>
    <property type="molecule type" value="Genomic_DNA"/>
</dbReference>
<dbReference type="Pfam" id="PF00465">
    <property type="entry name" value="Fe-ADH"/>
    <property type="match status" value="1"/>
</dbReference>
<evidence type="ECO:0000259" key="2">
    <source>
        <dbReference type="Pfam" id="PF00465"/>
    </source>
</evidence>
<keyword evidence="1" id="KW-0560">Oxidoreductase</keyword>
<dbReference type="InterPro" id="IPR018211">
    <property type="entry name" value="ADH_Fe_CS"/>
</dbReference>
<feature type="domain" description="Fe-containing alcohol dehydrogenase-like C-terminal" evidence="3">
    <location>
        <begin position="190"/>
        <end position="389"/>
    </location>
</feature>
<gene>
    <name evidence="4" type="ORF">IV73_GL000318</name>
</gene>
<proteinExistence type="predicted"/>
<organism evidence="4 5">
    <name type="scientific">Weissella kandleri</name>
    <dbReference type="NCBI Taxonomy" id="1616"/>
    <lineage>
        <taxon>Bacteria</taxon>
        <taxon>Bacillati</taxon>
        <taxon>Bacillota</taxon>
        <taxon>Bacilli</taxon>
        <taxon>Lactobacillales</taxon>
        <taxon>Lactobacillaceae</taxon>
        <taxon>Weissella</taxon>
    </lineage>
</organism>
<dbReference type="Gene3D" id="1.20.1090.10">
    <property type="entry name" value="Dehydroquinate synthase-like - alpha domain"/>
    <property type="match status" value="1"/>
</dbReference>
<dbReference type="InterPro" id="IPR001670">
    <property type="entry name" value="ADH_Fe/GldA"/>
</dbReference>
<evidence type="ECO:0000313" key="5">
    <source>
        <dbReference type="Proteomes" id="UP000051655"/>
    </source>
</evidence>
<dbReference type="STRING" id="1616.IV73_GL000318"/>
<evidence type="ECO:0000313" key="4">
    <source>
        <dbReference type="EMBL" id="KRN75819.1"/>
    </source>
</evidence>
<dbReference type="GO" id="GO:0046872">
    <property type="term" value="F:metal ion binding"/>
    <property type="evidence" value="ECO:0007669"/>
    <property type="project" value="InterPro"/>
</dbReference>
<dbReference type="Proteomes" id="UP000051655">
    <property type="component" value="Unassembled WGS sequence"/>
</dbReference>
<dbReference type="FunFam" id="3.40.50.1970:FF:000003">
    <property type="entry name" value="Alcohol dehydrogenase, iron-containing"/>
    <property type="match status" value="1"/>
</dbReference>
<dbReference type="GO" id="GO:0005829">
    <property type="term" value="C:cytosol"/>
    <property type="evidence" value="ECO:0007669"/>
    <property type="project" value="TreeGrafter"/>
</dbReference>
<dbReference type="PANTHER" id="PTHR43633">
    <property type="entry name" value="ALCOHOL DEHYDROGENASE YQHD"/>
    <property type="match status" value="1"/>
</dbReference>
<evidence type="ECO:0000256" key="1">
    <source>
        <dbReference type="ARBA" id="ARBA00023002"/>
    </source>
</evidence>
<dbReference type="SUPFAM" id="SSF56796">
    <property type="entry name" value="Dehydroquinate synthase-like"/>
    <property type="match status" value="1"/>
</dbReference>
<dbReference type="PATRIC" id="fig|1616.3.peg.323"/>
<dbReference type="GO" id="GO:0008106">
    <property type="term" value="F:alcohol dehydrogenase (NADP+) activity"/>
    <property type="evidence" value="ECO:0007669"/>
    <property type="project" value="TreeGrafter"/>
</dbReference>
<evidence type="ECO:0000259" key="3">
    <source>
        <dbReference type="Pfam" id="PF25137"/>
    </source>
</evidence>
<reference evidence="4 5" key="1">
    <citation type="journal article" date="2015" name="Genome Announc.">
        <title>Expanding the biotechnology potential of lactobacilli through comparative genomics of 213 strains and associated genera.</title>
        <authorList>
            <person name="Sun Z."/>
            <person name="Harris H.M."/>
            <person name="McCann A."/>
            <person name="Guo C."/>
            <person name="Argimon S."/>
            <person name="Zhang W."/>
            <person name="Yang X."/>
            <person name="Jeffery I.B."/>
            <person name="Cooney J.C."/>
            <person name="Kagawa T.F."/>
            <person name="Liu W."/>
            <person name="Song Y."/>
            <person name="Salvetti E."/>
            <person name="Wrobel A."/>
            <person name="Rasinkangas P."/>
            <person name="Parkhill J."/>
            <person name="Rea M.C."/>
            <person name="O'Sullivan O."/>
            <person name="Ritari J."/>
            <person name="Douillard F.P."/>
            <person name="Paul Ross R."/>
            <person name="Yang R."/>
            <person name="Briner A.E."/>
            <person name="Felis G.E."/>
            <person name="de Vos W.M."/>
            <person name="Barrangou R."/>
            <person name="Klaenhammer T.R."/>
            <person name="Caufield P.W."/>
            <person name="Cui Y."/>
            <person name="Zhang H."/>
            <person name="O'Toole P.W."/>
        </authorList>
    </citation>
    <scope>NUCLEOTIDE SEQUENCE [LARGE SCALE GENOMIC DNA]</scope>
    <source>
        <strain evidence="4 5">DSM 20593</strain>
    </source>
</reference>